<accession>A0A8X6MW70</accession>
<reference evidence="2" key="1">
    <citation type="submission" date="2020-08" db="EMBL/GenBank/DDBJ databases">
        <title>Multicomponent nature underlies the extraordinary mechanical properties of spider dragline silk.</title>
        <authorList>
            <person name="Kono N."/>
            <person name="Nakamura H."/>
            <person name="Mori M."/>
            <person name="Yoshida Y."/>
            <person name="Ohtoshi R."/>
            <person name="Malay A.D."/>
            <person name="Moran D.A.P."/>
            <person name="Tomita M."/>
            <person name="Numata K."/>
            <person name="Arakawa K."/>
        </authorList>
    </citation>
    <scope>NUCLEOTIDE SEQUENCE</scope>
</reference>
<gene>
    <name evidence="2" type="ORF">NPIL_675691</name>
</gene>
<feature type="compositionally biased region" description="Polar residues" evidence="1">
    <location>
        <begin position="310"/>
        <end position="322"/>
    </location>
</feature>
<evidence type="ECO:0000313" key="2">
    <source>
        <dbReference type="EMBL" id="GFS80747.1"/>
    </source>
</evidence>
<organism evidence="2 3">
    <name type="scientific">Nephila pilipes</name>
    <name type="common">Giant wood spider</name>
    <name type="synonym">Nephila maculata</name>
    <dbReference type="NCBI Taxonomy" id="299642"/>
    <lineage>
        <taxon>Eukaryota</taxon>
        <taxon>Metazoa</taxon>
        <taxon>Ecdysozoa</taxon>
        <taxon>Arthropoda</taxon>
        <taxon>Chelicerata</taxon>
        <taxon>Arachnida</taxon>
        <taxon>Araneae</taxon>
        <taxon>Araneomorphae</taxon>
        <taxon>Entelegynae</taxon>
        <taxon>Araneoidea</taxon>
        <taxon>Nephilidae</taxon>
        <taxon>Nephila</taxon>
    </lineage>
</organism>
<comment type="caution">
    <text evidence="2">The sequence shown here is derived from an EMBL/GenBank/DDBJ whole genome shotgun (WGS) entry which is preliminary data.</text>
</comment>
<feature type="compositionally biased region" description="Polar residues" evidence="1">
    <location>
        <begin position="273"/>
        <end position="302"/>
    </location>
</feature>
<keyword evidence="3" id="KW-1185">Reference proteome</keyword>
<dbReference type="Proteomes" id="UP000887013">
    <property type="component" value="Unassembled WGS sequence"/>
</dbReference>
<evidence type="ECO:0000313" key="3">
    <source>
        <dbReference type="Proteomes" id="UP000887013"/>
    </source>
</evidence>
<evidence type="ECO:0000256" key="1">
    <source>
        <dbReference type="SAM" id="MobiDB-lite"/>
    </source>
</evidence>
<protein>
    <submittedName>
        <fullName evidence="2">Uncharacterized protein</fullName>
    </submittedName>
</protein>
<feature type="compositionally biased region" description="Basic and acidic residues" evidence="1">
    <location>
        <begin position="256"/>
        <end position="268"/>
    </location>
</feature>
<name>A0A8X6MW70_NEPPI</name>
<feature type="compositionally biased region" description="Polar residues" evidence="1">
    <location>
        <begin position="206"/>
        <end position="226"/>
    </location>
</feature>
<sequence length="343" mass="39016">MSKRFRVEAFKIYLKYNKRLPDGRPALKYSNLSALVEKPINSGDFREYNSFIFDSINIEKTDSRPMNPQDSYISETIRHTNCNAKSENLSNEENRFLELMPVYPFKESPNISLDPPTIAFPKFWQEIDSKKRPPRQIPGKLKKQLSREDSDQPATQALPSPERPTSRPIMRPSDLARKHSSNPLPFTSFDPTMDLPFHFSERRSSYSHASQSMNPQQEQSPNSHVTPSMHPYGRQTSLSDAEESMHLSNRQSMHSHKSESKHPRERRLLTPISEKSINLSERQSSLSQATCSTHSSGRQASHSVVERASHSCSAATQTSPTASEKDSPPRRGKLAQVHHCTCL</sequence>
<dbReference type="AlphaFoldDB" id="A0A8X6MW70"/>
<proteinExistence type="predicted"/>
<dbReference type="EMBL" id="BMAW01097642">
    <property type="protein sequence ID" value="GFS80747.1"/>
    <property type="molecule type" value="Genomic_DNA"/>
</dbReference>
<feature type="region of interest" description="Disordered" evidence="1">
    <location>
        <begin position="127"/>
        <end position="338"/>
    </location>
</feature>